<reference evidence="1 2" key="1">
    <citation type="submission" date="2005-03" db="EMBL/GenBank/DDBJ databases">
        <title>Brevibacillus brevis strain 47, complete genome.</title>
        <authorList>
            <person name="Hosoyama A."/>
            <person name="Yamada R."/>
            <person name="Hongo Y."/>
            <person name="Terui Y."/>
            <person name="Ankai A."/>
            <person name="Masuyama W."/>
            <person name="Sekiguchi M."/>
            <person name="Takeda T."/>
            <person name="Asano K."/>
            <person name="Ohji S."/>
            <person name="Ichikawa N."/>
            <person name="Narita S."/>
            <person name="Aoki N."/>
            <person name="Miura H."/>
            <person name="Matsushita S."/>
            <person name="Sekigawa T."/>
            <person name="Yamagata H."/>
            <person name="Yoshikawa H."/>
            <person name="Udaka S."/>
            <person name="Tanikawa S."/>
            <person name="Fujita N."/>
        </authorList>
    </citation>
    <scope>NUCLEOTIDE SEQUENCE [LARGE SCALE GENOMIC DNA]</scope>
    <source>
        <strain evidence="2">47 / JCM 6285 / NBRC 100599</strain>
    </source>
</reference>
<keyword evidence="2" id="KW-1185">Reference proteome</keyword>
<dbReference type="Proteomes" id="UP000001877">
    <property type="component" value="Chromosome"/>
</dbReference>
<dbReference type="AlphaFoldDB" id="C0ZAN6"/>
<organism evidence="1 2">
    <name type="scientific">Brevibacillus brevis (strain 47 / JCM 6285 / NBRC 100599)</name>
    <dbReference type="NCBI Taxonomy" id="358681"/>
    <lineage>
        <taxon>Bacteria</taxon>
        <taxon>Bacillati</taxon>
        <taxon>Bacillota</taxon>
        <taxon>Bacilli</taxon>
        <taxon>Bacillales</taxon>
        <taxon>Paenibacillaceae</taxon>
        <taxon>Brevibacillus</taxon>
    </lineage>
</organism>
<evidence type="ECO:0000313" key="1">
    <source>
        <dbReference type="EMBL" id="BAH42845.1"/>
    </source>
</evidence>
<dbReference type="HOGENOM" id="CLU_3363689_0_0_9"/>
<protein>
    <submittedName>
        <fullName evidence="1">Uncharacterized protein</fullName>
    </submittedName>
</protein>
<dbReference type="STRING" id="358681.BBR47_18680"/>
<name>C0ZAN6_BREBN</name>
<dbReference type="EMBL" id="AP008955">
    <property type="protein sequence ID" value="BAH42845.1"/>
    <property type="molecule type" value="Genomic_DNA"/>
</dbReference>
<accession>C0ZAN6</accession>
<evidence type="ECO:0000313" key="2">
    <source>
        <dbReference type="Proteomes" id="UP000001877"/>
    </source>
</evidence>
<gene>
    <name evidence="1" type="ordered locus">BBR47_18680</name>
</gene>
<sequence>MCAGVWSHFTKKAGDQPTIVEKTSGKTCQFLLKIR</sequence>
<proteinExistence type="predicted"/>
<dbReference type="KEGG" id="bbe:BBR47_18680"/>